<proteinExistence type="predicted"/>
<dbReference type="Proteomes" id="UP000186594">
    <property type="component" value="Unassembled WGS sequence"/>
</dbReference>
<protein>
    <submittedName>
        <fullName evidence="1">Guanine nucleotide-binding protein negative regulator 1</fullName>
    </submittedName>
</protein>
<reference evidence="1 2" key="1">
    <citation type="submission" date="2016-04" db="EMBL/GenBank/DDBJ databases">
        <title>Evolutionary innovation and constraint leading to complex multicellularity in the Ascomycota.</title>
        <authorList>
            <person name="Cisse O."/>
            <person name="Nguyen A."/>
            <person name="Hewitt D.A."/>
            <person name="Jedd G."/>
            <person name="Stajich J.E."/>
        </authorList>
    </citation>
    <scope>NUCLEOTIDE SEQUENCE [LARGE SCALE GENOMIC DNA]</scope>
    <source>
        <strain evidence="1 2">DAH-3</strain>
    </source>
</reference>
<dbReference type="Pfam" id="PF00400">
    <property type="entry name" value="WD40"/>
    <property type="match status" value="1"/>
</dbReference>
<dbReference type="SUPFAM" id="SSF50978">
    <property type="entry name" value="WD40 repeat-like"/>
    <property type="match status" value="1"/>
</dbReference>
<dbReference type="InterPro" id="IPR015943">
    <property type="entry name" value="WD40/YVTN_repeat-like_dom_sf"/>
</dbReference>
<dbReference type="OrthoDB" id="239865at2759"/>
<dbReference type="InterPro" id="IPR001680">
    <property type="entry name" value="WD40_rpt"/>
</dbReference>
<dbReference type="AlphaFoldDB" id="A0A1U7LMF8"/>
<evidence type="ECO:0000313" key="1">
    <source>
        <dbReference type="EMBL" id="OLL23818.1"/>
    </source>
</evidence>
<dbReference type="Gene3D" id="2.130.10.10">
    <property type="entry name" value="YVTN repeat-like/Quinoprotein amine dehydrogenase"/>
    <property type="match status" value="1"/>
</dbReference>
<accession>A0A1U7LMF8</accession>
<dbReference type="EMBL" id="LXFE01001201">
    <property type="protein sequence ID" value="OLL23818.1"/>
    <property type="molecule type" value="Genomic_DNA"/>
</dbReference>
<dbReference type="PANTHER" id="PTHR13211">
    <property type="entry name" value="TELOMERASE CAJAL BODY PROTEIN 1"/>
    <property type="match status" value="1"/>
</dbReference>
<evidence type="ECO:0000313" key="2">
    <source>
        <dbReference type="Proteomes" id="UP000186594"/>
    </source>
</evidence>
<dbReference type="OMA" id="IDPPLNY"/>
<dbReference type="InterPro" id="IPR051150">
    <property type="entry name" value="SWT21/TCAB1_mRNA_Telomere"/>
</dbReference>
<dbReference type="PANTHER" id="PTHR13211:SF0">
    <property type="entry name" value="TELOMERASE CAJAL BODY PROTEIN 1"/>
    <property type="match status" value="1"/>
</dbReference>
<name>A0A1U7LMF8_NEOID</name>
<organism evidence="1 2">
    <name type="scientific">Neolecta irregularis (strain DAH-3)</name>
    <dbReference type="NCBI Taxonomy" id="1198029"/>
    <lineage>
        <taxon>Eukaryota</taxon>
        <taxon>Fungi</taxon>
        <taxon>Dikarya</taxon>
        <taxon>Ascomycota</taxon>
        <taxon>Taphrinomycotina</taxon>
        <taxon>Neolectales</taxon>
        <taxon>Neolectaceae</taxon>
        <taxon>Neolecta</taxon>
    </lineage>
</organism>
<keyword evidence="2" id="KW-1185">Reference proteome</keyword>
<sequence length="314" mass="34773">MPSGLLLYRPQDLLNSPTEKLLVPYVTIRCPETVYSTAWYPYSTLSDCITFCYLSAARDHPIHLYDGLTGMLRASYPLINHVEKFTAPYAMQFSMDGESFFAGTDSLISQFSLNQPGPPVVSFKTSLRDYFAQKGPISALALSADILAAGSVSGQVGLYDPFSNSPVSVFDTIEKTGVTQVLWSADEKLLFVASRRSDCVEIWDVRSTGCILGKLTGRKANTNQRMSINLKGDTLVAGGTDGQVRCWNIKSFNMQWQYQLHNDPVTGATMHPTCAILASCSGKRYFGETVDFSMEMENTLKIFDCRKDSENALF</sequence>
<dbReference type="SMART" id="SM00320">
    <property type="entry name" value="WD40"/>
    <property type="match status" value="4"/>
</dbReference>
<dbReference type="InterPro" id="IPR036322">
    <property type="entry name" value="WD40_repeat_dom_sf"/>
</dbReference>
<comment type="caution">
    <text evidence="1">The sequence shown here is derived from an EMBL/GenBank/DDBJ whole genome shotgun (WGS) entry which is preliminary data.</text>
</comment>
<gene>
    <name evidence="1" type="ORF">NEOLI_004983</name>
</gene>
<dbReference type="STRING" id="1198029.A0A1U7LMF8"/>